<name>A0ABN9MQV5_9NEOB</name>
<feature type="compositionally biased region" description="Low complexity" evidence="1">
    <location>
        <begin position="81"/>
        <end position="90"/>
    </location>
</feature>
<organism evidence="2 3">
    <name type="scientific">Ranitomeya imitator</name>
    <name type="common">mimic poison frog</name>
    <dbReference type="NCBI Taxonomy" id="111125"/>
    <lineage>
        <taxon>Eukaryota</taxon>
        <taxon>Metazoa</taxon>
        <taxon>Chordata</taxon>
        <taxon>Craniata</taxon>
        <taxon>Vertebrata</taxon>
        <taxon>Euteleostomi</taxon>
        <taxon>Amphibia</taxon>
        <taxon>Batrachia</taxon>
        <taxon>Anura</taxon>
        <taxon>Neobatrachia</taxon>
        <taxon>Hyloidea</taxon>
        <taxon>Dendrobatidae</taxon>
        <taxon>Dendrobatinae</taxon>
        <taxon>Ranitomeya</taxon>
    </lineage>
</organism>
<evidence type="ECO:0000313" key="3">
    <source>
        <dbReference type="Proteomes" id="UP001176940"/>
    </source>
</evidence>
<protein>
    <submittedName>
        <fullName evidence="2">Uncharacterized protein</fullName>
    </submittedName>
</protein>
<evidence type="ECO:0000313" key="2">
    <source>
        <dbReference type="EMBL" id="CAJ0968133.1"/>
    </source>
</evidence>
<proteinExistence type="predicted"/>
<reference evidence="2" key="1">
    <citation type="submission" date="2023-07" db="EMBL/GenBank/DDBJ databases">
        <authorList>
            <person name="Stuckert A."/>
        </authorList>
    </citation>
    <scope>NUCLEOTIDE SEQUENCE</scope>
</reference>
<comment type="caution">
    <text evidence="2">The sequence shown here is derived from an EMBL/GenBank/DDBJ whole genome shotgun (WGS) entry which is preliminary data.</text>
</comment>
<keyword evidence="3" id="KW-1185">Reference proteome</keyword>
<dbReference type="EMBL" id="CAUEEQ010078953">
    <property type="protein sequence ID" value="CAJ0968133.1"/>
    <property type="molecule type" value="Genomic_DNA"/>
</dbReference>
<evidence type="ECO:0000256" key="1">
    <source>
        <dbReference type="SAM" id="MobiDB-lite"/>
    </source>
</evidence>
<dbReference type="Proteomes" id="UP001176940">
    <property type="component" value="Unassembled WGS sequence"/>
</dbReference>
<feature type="region of interest" description="Disordered" evidence="1">
    <location>
        <begin position="1"/>
        <end position="136"/>
    </location>
</feature>
<sequence>MQQLPVNVKSPRHFQYSPTPRSGATPSSVSSALTFRQRARTKHITAPSDLSITAEDGAAPERGAEADVSGEEWERMLQALSPRQSPTSSPTRERSPSRSPSPTLPWMLNKTSPPLSPKGAASASISSMSEGDEDEK</sequence>
<accession>A0ABN9MQV5</accession>
<gene>
    <name evidence="2" type="ORF">RIMI_LOCUS22819984</name>
</gene>
<feature type="compositionally biased region" description="Polar residues" evidence="1">
    <location>
        <begin position="16"/>
        <end position="34"/>
    </location>
</feature>